<reference evidence="2" key="1">
    <citation type="submission" date="2020-05" db="EMBL/GenBank/DDBJ databases">
        <title>Phylogenomic resolution of chytrid fungi.</title>
        <authorList>
            <person name="Stajich J.E."/>
            <person name="Amses K."/>
            <person name="Simmons R."/>
            <person name="Seto K."/>
            <person name="Myers J."/>
            <person name="Bonds A."/>
            <person name="Quandt C.A."/>
            <person name="Barry K."/>
            <person name="Liu P."/>
            <person name="Grigoriev I."/>
            <person name="Longcore J.E."/>
            <person name="James T.Y."/>
        </authorList>
    </citation>
    <scope>NUCLEOTIDE SEQUENCE</scope>
    <source>
        <strain evidence="2">JEL0476</strain>
    </source>
</reference>
<feature type="transmembrane region" description="Helical" evidence="1">
    <location>
        <begin position="104"/>
        <end position="127"/>
    </location>
</feature>
<dbReference type="AlphaFoldDB" id="A0AAD5U3S8"/>
<dbReference type="Proteomes" id="UP001211065">
    <property type="component" value="Unassembled WGS sequence"/>
</dbReference>
<comment type="caution">
    <text evidence="2">The sequence shown here is derived from an EMBL/GenBank/DDBJ whole genome shotgun (WGS) entry which is preliminary data.</text>
</comment>
<name>A0AAD5U3S8_9FUNG</name>
<keyword evidence="3" id="KW-1185">Reference proteome</keyword>
<evidence type="ECO:0000313" key="3">
    <source>
        <dbReference type="Proteomes" id="UP001211065"/>
    </source>
</evidence>
<keyword evidence="1" id="KW-1133">Transmembrane helix</keyword>
<gene>
    <name evidence="2" type="ORF">HK099_005459</name>
</gene>
<accession>A0AAD5U3S8</accession>
<keyword evidence="1" id="KW-0472">Membrane</keyword>
<proteinExistence type="predicted"/>
<feature type="transmembrane region" description="Helical" evidence="1">
    <location>
        <begin position="148"/>
        <end position="171"/>
    </location>
</feature>
<protein>
    <submittedName>
        <fullName evidence="2">Uncharacterized protein</fullName>
    </submittedName>
</protein>
<keyword evidence="1" id="KW-0812">Transmembrane</keyword>
<sequence>MTTAVRIAALVITVVSLIPTVILVTYHLCRIGLSKKPWSMYSFHFKVSLLCIGSNFLGQTFDIIQQPFQYSIADMVNERLDNYIAVNTTRRNEIYRAIFANDGIIVLSNLTTVLFFLSGIIMIFLTIERYRSLSLTLETSKTFKVLKGLKILFSLNYVLILFTEALCTTTARFDYLGRYGVVFGLTSDFTISLFQSSVSFMALMLISVDFVLNVKMVRIALSTVSLNKSHAIIPFRRIFFSILCLIVLLDLLSLAMFALGDVDEYLHIGQSLFSLHIFLTLHLLSALYQVNQLKTINSKTKELSSAADDKSSDFSSVLNSESYKNSLVEQLVD</sequence>
<organism evidence="2 3">
    <name type="scientific">Clydaea vesicula</name>
    <dbReference type="NCBI Taxonomy" id="447962"/>
    <lineage>
        <taxon>Eukaryota</taxon>
        <taxon>Fungi</taxon>
        <taxon>Fungi incertae sedis</taxon>
        <taxon>Chytridiomycota</taxon>
        <taxon>Chytridiomycota incertae sedis</taxon>
        <taxon>Chytridiomycetes</taxon>
        <taxon>Lobulomycetales</taxon>
        <taxon>Lobulomycetaceae</taxon>
        <taxon>Clydaea</taxon>
    </lineage>
</organism>
<dbReference type="EMBL" id="JADGJW010000426">
    <property type="protein sequence ID" value="KAJ3217467.1"/>
    <property type="molecule type" value="Genomic_DNA"/>
</dbReference>
<evidence type="ECO:0000256" key="1">
    <source>
        <dbReference type="SAM" id="Phobius"/>
    </source>
</evidence>
<feature type="transmembrane region" description="Helical" evidence="1">
    <location>
        <begin position="271"/>
        <end position="290"/>
    </location>
</feature>
<feature type="transmembrane region" description="Helical" evidence="1">
    <location>
        <begin position="191"/>
        <end position="212"/>
    </location>
</feature>
<feature type="transmembrane region" description="Helical" evidence="1">
    <location>
        <begin position="6"/>
        <end position="26"/>
    </location>
</feature>
<feature type="transmembrane region" description="Helical" evidence="1">
    <location>
        <begin position="238"/>
        <end position="259"/>
    </location>
</feature>
<evidence type="ECO:0000313" key="2">
    <source>
        <dbReference type="EMBL" id="KAJ3217467.1"/>
    </source>
</evidence>